<gene>
    <name evidence="5" type="ORF">SAMN05192573_10992</name>
</gene>
<dbReference type="AlphaFoldDB" id="A0A1G8BYW0"/>
<feature type="domain" description="Non-reducing end beta-L-arabinofuranosidase-like GH127 catalytic" evidence="1">
    <location>
        <begin position="40"/>
        <end position="417"/>
    </location>
</feature>
<feature type="domain" description="Glycoside hydrolase GH146 substrate-binding" evidence="3">
    <location>
        <begin position="657"/>
        <end position="790"/>
    </location>
</feature>
<feature type="domain" description="Non-reducing end beta-L-arabinofuranosidase-like GH127 middle" evidence="4">
    <location>
        <begin position="427"/>
        <end position="522"/>
    </location>
</feature>
<dbReference type="Proteomes" id="UP000199705">
    <property type="component" value="Unassembled WGS sequence"/>
</dbReference>
<dbReference type="PANTHER" id="PTHR31151">
    <property type="entry name" value="PROLINE-TRNA LIGASE (DUF1680)"/>
    <property type="match status" value="1"/>
</dbReference>
<dbReference type="STRING" id="551996.SAMN05192573_10992"/>
<dbReference type="InterPro" id="IPR008928">
    <property type="entry name" value="6-hairpin_glycosidase_sf"/>
</dbReference>
<dbReference type="PANTHER" id="PTHR31151:SF0">
    <property type="entry name" value="PROLINE-TRNA LIGASE (DUF1680)"/>
    <property type="match status" value="1"/>
</dbReference>
<sequence>MVYLADENPIMKRIAFLSILSPFLLWAQQKQVVKSFPLGDVKLLPGIFKEQEQTDLNYMLALQPDRLLAPFRREAGLPQKAKSYTNWENSGLDGHIGGHYLSALAMMYASTGDNRIRQRLDYMINELKLCQDKNGDGYLGGVPGSRELWPQVMKGDFTDFNKKWVPFYNIHKVFAGLRDAWLYENNQTAKVMLIKLADWFYNISTALSQSQMQQLLGNEHGGVNEVLADVYGITGEKKYLDAAYSFSHQALLQPLEKGQDKLDNLHANTQIPKVIGFKRIADYSGDTAYNHAATFFWQTVVHHRSVATGGNSVREHFNPATDFSTMISSVEGPETCNTYNMLKLTEDLYMSNPDIAYIDYYERALYNHILTTQRPGKGGFVYFTPMRPGHYRVYSQPQTSMWCCVGSGMENHSKYGEMIYSHSDNELYVNLFIPSQLIWKQKGLQMRQETGFPDKETTRLKILKTGNSAFGINIRYPSWVKASALSININGRPVQVTAQPLSYVQLKRKWRKGDVITVQLPMQTTTEKLPDGSNYEAVLHGPIVLASVIDTIAQKGREADDGRMGHVAAGNLYKLTDMPVFVSDSADDAPMIVADKNKPMSFTAVRLIYPAKYRNLKLVPFYKIQDARYVVYWRKESAKGFGELQAKLAEEDAKEAKLAANTIDMLTPGEQQPESDHFMEKENSFADVNFNRHFRAATGWFSYKLTDKDKAAKKISVTYFGTERNHKFSIFLNEQELVKVDLKDGKRDAFYTVEYDLPVDLKYNADQSLRVKFQADKGAMAGPVYEIRLLNN</sequence>
<evidence type="ECO:0000259" key="1">
    <source>
        <dbReference type="Pfam" id="PF07944"/>
    </source>
</evidence>
<dbReference type="Pfam" id="PF16375">
    <property type="entry name" value="DUF4986"/>
    <property type="match status" value="1"/>
</dbReference>
<evidence type="ECO:0000259" key="4">
    <source>
        <dbReference type="Pfam" id="PF20736"/>
    </source>
</evidence>
<name>A0A1G8BYW0_9SPHI</name>
<proteinExistence type="predicted"/>
<accession>A0A1G8BYW0</accession>
<dbReference type="Pfam" id="PF20736">
    <property type="entry name" value="Glyco_hydro127M"/>
    <property type="match status" value="1"/>
</dbReference>
<evidence type="ECO:0000259" key="2">
    <source>
        <dbReference type="Pfam" id="PF16375"/>
    </source>
</evidence>
<dbReference type="Pfam" id="PF20620">
    <property type="entry name" value="DUF6805"/>
    <property type="match status" value="1"/>
</dbReference>
<dbReference type="InterPro" id="IPR032275">
    <property type="entry name" value="DUF4986"/>
</dbReference>
<evidence type="ECO:0000313" key="6">
    <source>
        <dbReference type="Proteomes" id="UP000199705"/>
    </source>
</evidence>
<feature type="domain" description="DUF4986" evidence="2">
    <location>
        <begin position="554"/>
        <end position="633"/>
    </location>
</feature>
<dbReference type="InterPro" id="IPR049046">
    <property type="entry name" value="Beta-AFase-like_GH127_middle"/>
</dbReference>
<keyword evidence="6" id="KW-1185">Reference proteome</keyword>
<dbReference type="InterPro" id="IPR046544">
    <property type="entry name" value="GH146_SB_dom"/>
</dbReference>
<dbReference type="RefSeq" id="WP_256337467.1">
    <property type="nucleotide sequence ID" value="NZ_FNCG01000009.1"/>
</dbReference>
<dbReference type="Pfam" id="PF07944">
    <property type="entry name" value="Beta-AFase-like_GH127_cat"/>
    <property type="match status" value="1"/>
</dbReference>
<evidence type="ECO:0000259" key="3">
    <source>
        <dbReference type="Pfam" id="PF20620"/>
    </source>
</evidence>
<dbReference type="GO" id="GO:0005975">
    <property type="term" value="P:carbohydrate metabolic process"/>
    <property type="evidence" value="ECO:0007669"/>
    <property type="project" value="InterPro"/>
</dbReference>
<dbReference type="InterPro" id="IPR012878">
    <property type="entry name" value="Beta-AFase-like_GH127_cat"/>
</dbReference>
<dbReference type="SUPFAM" id="SSF48208">
    <property type="entry name" value="Six-hairpin glycosidases"/>
    <property type="match status" value="1"/>
</dbReference>
<organism evidence="5 6">
    <name type="scientific">Mucilaginibacter gossypii</name>
    <dbReference type="NCBI Taxonomy" id="551996"/>
    <lineage>
        <taxon>Bacteria</taxon>
        <taxon>Pseudomonadati</taxon>
        <taxon>Bacteroidota</taxon>
        <taxon>Sphingobacteriia</taxon>
        <taxon>Sphingobacteriales</taxon>
        <taxon>Sphingobacteriaceae</taxon>
        <taxon>Mucilaginibacter</taxon>
    </lineage>
</organism>
<dbReference type="EMBL" id="FNCG01000009">
    <property type="protein sequence ID" value="SDH38243.1"/>
    <property type="molecule type" value="Genomic_DNA"/>
</dbReference>
<reference evidence="6" key="1">
    <citation type="submission" date="2016-10" db="EMBL/GenBank/DDBJ databases">
        <authorList>
            <person name="Varghese N."/>
            <person name="Submissions S."/>
        </authorList>
    </citation>
    <scope>NUCLEOTIDE SEQUENCE [LARGE SCALE GENOMIC DNA]</scope>
    <source>
        <strain evidence="6">Gh-67</strain>
    </source>
</reference>
<protein>
    <submittedName>
        <fullName evidence="5">Uncharacterized protein</fullName>
    </submittedName>
</protein>
<evidence type="ECO:0000313" key="5">
    <source>
        <dbReference type="EMBL" id="SDH38243.1"/>
    </source>
</evidence>